<evidence type="ECO:0000313" key="2">
    <source>
        <dbReference type="EMBL" id="KKT59441.1"/>
    </source>
</evidence>
<feature type="chain" id="PRO_5002537741" evidence="1">
    <location>
        <begin position="20"/>
        <end position="158"/>
    </location>
</feature>
<evidence type="ECO:0000313" key="3">
    <source>
        <dbReference type="Proteomes" id="UP000034087"/>
    </source>
</evidence>
<comment type="caution">
    <text evidence="2">The sequence shown here is derived from an EMBL/GenBank/DDBJ whole genome shotgun (WGS) entry which is preliminary data.</text>
</comment>
<keyword evidence="1" id="KW-0732">Signal</keyword>
<dbReference type="Proteomes" id="UP000034087">
    <property type="component" value="Unassembled WGS sequence"/>
</dbReference>
<feature type="signal peptide" evidence="1">
    <location>
        <begin position="1"/>
        <end position="19"/>
    </location>
</feature>
<reference evidence="2 3" key="1">
    <citation type="journal article" date="2015" name="Nature">
        <title>rRNA introns, odd ribosomes, and small enigmatic genomes across a large radiation of phyla.</title>
        <authorList>
            <person name="Brown C.T."/>
            <person name="Hug L.A."/>
            <person name="Thomas B.C."/>
            <person name="Sharon I."/>
            <person name="Castelle C.J."/>
            <person name="Singh A."/>
            <person name="Wilkins M.J."/>
            <person name="Williams K.H."/>
            <person name="Banfield J.F."/>
        </authorList>
    </citation>
    <scope>NUCLEOTIDE SEQUENCE [LARGE SCALE GENOMIC DNA]</scope>
</reference>
<sequence length="158" mass="17805">MKKWLIFGIFWLLWQIPFAADPQLVEARRYTSKQESRQETRYCNEKGNCSTGSSFLQSKQWSTPQNNNFGGGGYYYAPSPSSGGGNSPQINVPIDFKPIANALECLITIWFGGCRSLFSQQPTSPPKLPELKPEVPAQEPWAHVRYEESAIREESLGN</sequence>
<accession>A0A0G1IJ95</accession>
<gene>
    <name evidence="2" type="ORF">UW53_C0012G0008</name>
</gene>
<name>A0A0G1IJ95_9BACT</name>
<protein>
    <submittedName>
        <fullName evidence="2">Uncharacterized protein</fullName>
    </submittedName>
</protein>
<proteinExistence type="predicted"/>
<evidence type="ECO:0000256" key="1">
    <source>
        <dbReference type="SAM" id="SignalP"/>
    </source>
</evidence>
<dbReference type="EMBL" id="LCIR01000012">
    <property type="protein sequence ID" value="KKT59441.1"/>
    <property type="molecule type" value="Genomic_DNA"/>
</dbReference>
<organism evidence="2 3">
    <name type="scientific">Candidatus Giovannonibacteria bacterium GW2011_GWA1_44_25</name>
    <dbReference type="NCBI Taxonomy" id="1618645"/>
    <lineage>
        <taxon>Bacteria</taxon>
        <taxon>Candidatus Giovannoniibacteriota</taxon>
    </lineage>
</organism>
<dbReference type="AlphaFoldDB" id="A0A0G1IJ95"/>